<evidence type="ECO:0000256" key="5">
    <source>
        <dbReference type="SAM" id="Coils"/>
    </source>
</evidence>
<keyword evidence="8" id="KW-1185">Reference proteome</keyword>
<feature type="region of interest" description="Disordered" evidence="6">
    <location>
        <begin position="568"/>
        <end position="642"/>
    </location>
</feature>
<comment type="similarity">
    <text evidence="2">Belongs to the RRP1 family.</text>
</comment>
<feature type="region of interest" description="Disordered" evidence="6">
    <location>
        <begin position="389"/>
        <end position="436"/>
    </location>
</feature>
<proteinExistence type="inferred from homology"/>
<evidence type="ECO:0000256" key="3">
    <source>
        <dbReference type="ARBA" id="ARBA00022552"/>
    </source>
</evidence>
<dbReference type="GO" id="GO:0006364">
    <property type="term" value="P:rRNA processing"/>
    <property type="evidence" value="ECO:0007669"/>
    <property type="project" value="UniProtKB-KW"/>
</dbReference>
<evidence type="ECO:0000256" key="2">
    <source>
        <dbReference type="ARBA" id="ARBA00006374"/>
    </source>
</evidence>
<dbReference type="EMBL" id="OV121142">
    <property type="protein sequence ID" value="CAH0549755.1"/>
    <property type="molecule type" value="Genomic_DNA"/>
</dbReference>
<feature type="compositionally biased region" description="Low complexity" evidence="6">
    <location>
        <begin position="597"/>
        <end position="613"/>
    </location>
</feature>
<feature type="region of interest" description="Disordered" evidence="6">
    <location>
        <begin position="737"/>
        <end position="772"/>
    </location>
</feature>
<dbReference type="InterPro" id="IPR010301">
    <property type="entry name" value="RRP1"/>
</dbReference>
<gene>
    <name evidence="7" type="ORF">MELIAE_LOCUS2798</name>
</gene>
<accession>A0A9P0AUA5</accession>
<feature type="compositionally biased region" description="Acidic residues" evidence="6">
    <location>
        <begin position="427"/>
        <end position="436"/>
    </location>
</feature>
<dbReference type="PANTHER" id="PTHR13026:SF0">
    <property type="entry name" value="RIBOSOMAL RNA PROCESSING 1B"/>
    <property type="match status" value="1"/>
</dbReference>
<keyword evidence="4" id="KW-0539">Nucleus</keyword>
<feature type="coiled-coil region" evidence="5">
    <location>
        <begin position="439"/>
        <end position="470"/>
    </location>
</feature>
<organism evidence="7 8">
    <name type="scientific">Brassicogethes aeneus</name>
    <name type="common">Rape pollen beetle</name>
    <name type="synonym">Meligethes aeneus</name>
    <dbReference type="NCBI Taxonomy" id="1431903"/>
    <lineage>
        <taxon>Eukaryota</taxon>
        <taxon>Metazoa</taxon>
        <taxon>Ecdysozoa</taxon>
        <taxon>Arthropoda</taxon>
        <taxon>Hexapoda</taxon>
        <taxon>Insecta</taxon>
        <taxon>Pterygota</taxon>
        <taxon>Neoptera</taxon>
        <taxon>Endopterygota</taxon>
        <taxon>Coleoptera</taxon>
        <taxon>Polyphaga</taxon>
        <taxon>Cucujiformia</taxon>
        <taxon>Nitidulidae</taxon>
        <taxon>Meligethinae</taxon>
        <taxon>Brassicogethes</taxon>
    </lineage>
</organism>
<feature type="region of interest" description="Disordered" evidence="6">
    <location>
        <begin position="268"/>
        <end position="291"/>
    </location>
</feature>
<dbReference type="PANTHER" id="PTHR13026">
    <property type="entry name" value="NNP-1 PROTEIN NOVEL NUCLEAR PROTEIN 1 NOP52"/>
    <property type="match status" value="1"/>
</dbReference>
<keyword evidence="3" id="KW-0698">rRNA processing</keyword>
<evidence type="ECO:0000256" key="4">
    <source>
        <dbReference type="ARBA" id="ARBA00023242"/>
    </source>
</evidence>
<dbReference type="AlphaFoldDB" id="A0A9P0AUA5"/>
<dbReference type="Pfam" id="PF05997">
    <property type="entry name" value="Nop52"/>
    <property type="match status" value="1"/>
</dbReference>
<evidence type="ECO:0000256" key="1">
    <source>
        <dbReference type="ARBA" id="ARBA00004123"/>
    </source>
</evidence>
<dbReference type="GO" id="GO:0005634">
    <property type="term" value="C:nucleus"/>
    <property type="evidence" value="ECO:0007669"/>
    <property type="project" value="UniProtKB-SubCell"/>
</dbReference>
<evidence type="ECO:0000313" key="7">
    <source>
        <dbReference type="EMBL" id="CAH0549755.1"/>
    </source>
</evidence>
<reference evidence="7" key="1">
    <citation type="submission" date="2021-12" db="EMBL/GenBank/DDBJ databases">
        <authorList>
            <person name="King R."/>
        </authorList>
    </citation>
    <scope>NUCLEOTIDE SEQUENCE</scope>
</reference>
<keyword evidence="5" id="KW-0175">Coiled coil</keyword>
<evidence type="ECO:0000313" key="8">
    <source>
        <dbReference type="Proteomes" id="UP001154078"/>
    </source>
</evidence>
<feature type="compositionally biased region" description="Acidic residues" evidence="6">
    <location>
        <begin position="268"/>
        <end position="283"/>
    </location>
</feature>
<dbReference type="GO" id="GO:0030688">
    <property type="term" value="C:preribosome, small subunit precursor"/>
    <property type="evidence" value="ECO:0007669"/>
    <property type="project" value="InterPro"/>
</dbReference>
<dbReference type="OrthoDB" id="2019504at2759"/>
<protein>
    <submittedName>
        <fullName evidence="7">Uncharacterized protein</fullName>
    </submittedName>
</protein>
<sequence length="772" mass="87640">MEKQNKNEKTDQNKKLLVLTQELKLARVLAGNNKTSRDKALKSLTKWLKQRSQTMPYSEDDFLRLWKGLFYSMWQSDKPLVQEECAENISKLIHSLPLNTSLLFFKAGIQTLINEWFGIDQLRLDKFLMFTRRLLRQTLIVLKDDKFTKTSVDHFGEILSGTILNNEKKPPLGLFMHFTEIYLEELSKIGGEIVSPQRVVDFLKPFIIRLAASNDGREIAHIRKFIFTYLIRQSDLGLEYQEKYNAWKKEGFPGSIDAMQKVPVEEMDADESGEEAGDEEEAMETSSGAAALDPRAGRVDVELPQLKFQPKEVSRALLAVKFDKQSTTKTRKMISTLAEQFEKLGNGDYPLGAKKLDLPKKEECDTSVRKAVNRLVKFEKKLMGVSKKDKKKRKRALEATAANGEEDEEENGAEDRANKKKKMDVDNVQDADTDSDVDVEEVQRYLRENEKKMQEKKRRLQDEIDEIEFGERCSRVNTENLEAFVRRRDIDQIRQRQRCKARRARKRAFNYGFGLDRRYADEAEFTFERNSGTWVVHRELDSSDDLNASNADLGSFLAEKLESDAGLVASPPKLKPASPKFDDGSPSRKKSPGKTVSPPKGQGSPPKQPGSSKANGNALSPLNLFQSSPSEKSEVFPGSEWDEPLKEGEYEIVVPAKKYAAKMKSEAKNNNQSVQEVVNDSLTKLKGKNRFSLDSKLAKIPFCKRATPSSSKKVKINMGLNQSQEVHEHLAQLVSSPGIPFDANKKPSKPLLKPTGSTPINPFYKRPKNKLF</sequence>
<feature type="compositionally biased region" description="Polar residues" evidence="6">
    <location>
        <begin position="614"/>
        <end position="630"/>
    </location>
</feature>
<comment type="subcellular location">
    <subcellularLocation>
        <location evidence="1">Nucleus</location>
    </subcellularLocation>
</comment>
<evidence type="ECO:0000256" key="6">
    <source>
        <dbReference type="SAM" id="MobiDB-lite"/>
    </source>
</evidence>
<feature type="compositionally biased region" description="Low complexity" evidence="6">
    <location>
        <begin position="569"/>
        <end position="579"/>
    </location>
</feature>
<name>A0A9P0AUA5_BRAAE</name>
<dbReference type="Proteomes" id="UP001154078">
    <property type="component" value="Chromosome 11"/>
</dbReference>